<dbReference type="Proteomes" id="UP000006265">
    <property type="component" value="Unassembled WGS sequence"/>
</dbReference>
<organism evidence="2 3">
    <name type="scientific">Mycolicibacterium hassiacum (strain DSM 44199 / CIP 105218 / JCM 12690 / 3849)</name>
    <name type="common">Mycobacterium hassiacum</name>
    <dbReference type="NCBI Taxonomy" id="1122247"/>
    <lineage>
        <taxon>Bacteria</taxon>
        <taxon>Bacillati</taxon>
        <taxon>Actinomycetota</taxon>
        <taxon>Actinomycetes</taxon>
        <taxon>Mycobacteriales</taxon>
        <taxon>Mycobacteriaceae</taxon>
        <taxon>Mycolicibacterium</taxon>
    </lineage>
</organism>
<evidence type="ECO:0000313" key="2">
    <source>
        <dbReference type="EMBL" id="EKF25533.1"/>
    </source>
</evidence>
<gene>
    <name evidence="2" type="ORF">C731_0492</name>
</gene>
<comment type="caution">
    <text evidence="2">The sequence shown here is derived from an EMBL/GenBank/DDBJ whole genome shotgun (WGS) entry which is preliminary data.</text>
</comment>
<feature type="region of interest" description="Disordered" evidence="1">
    <location>
        <begin position="17"/>
        <end position="43"/>
    </location>
</feature>
<feature type="compositionally biased region" description="Basic and acidic residues" evidence="1">
    <location>
        <begin position="18"/>
        <end position="33"/>
    </location>
</feature>
<keyword evidence="3" id="KW-1185">Reference proteome</keyword>
<dbReference type="AlphaFoldDB" id="K5B9J0"/>
<accession>K5B9J0</accession>
<reference evidence="2 3" key="1">
    <citation type="journal article" date="2012" name="J. Bacteriol.">
        <title>Genome sequence of Mycobacterium hassiacum DSM 44199, a rare source of heat-stable mycobacterial proteins.</title>
        <authorList>
            <person name="Tiago I."/>
            <person name="Maranha A."/>
            <person name="Mendes V."/>
            <person name="Alarico S."/>
            <person name="Moynihan P.J."/>
            <person name="Clarke A.J."/>
            <person name="Macedo-Ribeiro S."/>
            <person name="Pereira P.J."/>
            <person name="Empadinhas N."/>
        </authorList>
    </citation>
    <scope>NUCLEOTIDE SEQUENCE [LARGE SCALE GENOMIC DNA]</scope>
    <source>
        <strain evidence="3">DSM 44199 / CIP 105218 / JCM 12690 / 3849</strain>
    </source>
</reference>
<evidence type="ECO:0000256" key="1">
    <source>
        <dbReference type="SAM" id="MobiDB-lite"/>
    </source>
</evidence>
<name>K5B9J0_MYCHD</name>
<dbReference type="EMBL" id="AMRA01000013">
    <property type="protein sequence ID" value="EKF25533.1"/>
    <property type="molecule type" value="Genomic_DNA"/>
</dbReference>
<sequence length="43" mass="4653">MNGCERASGPEAWVEVENDGRRGHGDQQLRTADESPLCGGFGY</sequence>
<proteinExistence type="predicted"/>
<evidence type="ECO:0000313" key="3">
    <source>
        <dbReference type="Proteomes" id="UP000006265"/>
    </source>
</evidence>
<protein>
    <submittedName>
        <fullName evidence="2">Uncharacterized protein</fullName>
    </submittedName>
</protein>